<dbReference type="KEGG" id="flt:Sv326_1221"/>
<name>A0A7D6BM46_FERL1</name>
<gene>
    <name evidence="1" type="ORF">Sv326_1221</name>
</gene>
<protein>
    <recommendedName>
        <fullName evidence="3">CARDB domain-containing protein</fullName>
    </recommendedName>
</protein>
<evidence type="ECO:0000313" key="2">
    <source>
        <dbReference type="Proteomes" id="UP000510821"/>
    </source>
</evidence>
<evidence type="ECO:0008006" key="3">
    <source>
        <dbReference type="Google" id="ProtNLM"/>
    </source>
</evidence>
<sequence>MGIEKPILLSFFLLLLATPISAEETRTTTQTYLFIGEAKVEVRDLSLSSYSVYKGASVDFSVTLRNFGTASTTATAEVKIYDAANTTVGTISYDPVTLVPGQIVTIQKTWSVGSLPLGTYRAVAQASYESNLTNTFERTFSIVRIPSQPNQPTGQLFPVVLPPVITPVEGKAVFLKTTVLKELLAGGGDADSISLKNIGEQILNITFSFEGIPQEWVTLPSHTTLLLPDETRILNFGLSIPLDTLAGDYLLKLNANGGANSTDFLALRVRNYPEDYDKPIALKTIRIDEKERKTLVSIDVKNPSQNTMEVLQVQERIPALVSDEQIEFVDKQGKIVQLNGAKMIVWELSDVQPRESFHISYNIKDFITDYATYMNWHISQILVTQKSTTADLVKILDITSSGINETGYGEVTASLLYVGMNPIQVTLLLEAPPELNVEPATLTKTLIPKGVVSATFKLSAQKVTQDTHMVRLVVIGSDFTTYMATPVLVKRQVSPPSFSLLSILSLDQIVIISSLVASAVTISIISYKRIKRGHPPEYSPERLNYLKSIKGMMVSKPKK</sequence>
<dbReference type="InterPro" id="IPR013783">
    <property type="entry name" value="Ig-like_fold"/>
</dbReference>
<dbReference type="EMBL" id="CP058998">
    <property type="protein sequence ID" value="QLJ53396.1"/>
    <property type="molecule type" value="Genomic_DNA"/>
</dbReference>
<proteinExistence type="predicted"/>
<dbReference type="AlphaFoldDB" id="A0A7D6BM46"/>
<dbReference type="Proteomes" id="UP000510821">
    <property type="component" value="Chromosome"/>
</dbReference>
<evidence type="ECO:0000313" key="1">
    <source>
        <dbReference type="EMBL" id="QLJ53396.1"/>
    </source>
</evidence>
<reference evidence="2" key="1">
    <citation type="submission" date="2020-07" db="EMBL/GenBank/DDBJ databases">
        <title>Metabolic diversity and evolutionary history of the archaeal phylum ###Micrarchaeota### uncovered from a freshwater lake metagenome.</title>
        <authorList>
            <person name="Kadnikov V.V."/>
            <person name="Savvichev A.S."/>
            <person name="Mardanov A.V."/>
            <person name="Beletsky A.V."/>
            <person name="Chupakov A.V."/>
            <person name="Kokryatskaya N.M."/>
            <person name="Pimenov N.V."/>
            <person name="Ravin N.V."/>
        </authorList>
    </citation>
    <scope>NUCLEOTIDE SEQUENCE [LARGE SCALE GENOMIC DNA]</scope>
</reference>
<accession>A0A7D6BM46</accession>
<organism evidence="1 2">
    <name type="scientific">Fermentimicrarchaeum limneticum</name>
    <dbReference type="NCBI Taxonomy" id="2795018"/>
    <lineage>
        <taxon>Archaea</taxon>
        <taxon>Candidatus Micrarchaeota</taxon>
        <taxon>Candidatus Fermentimicrarchaeales</taxon>
        <taxon>Candidatus Fermentimicrarchaeaceae</taxon>
        <taxon>Candidatus Fermentimicrarchaeum</taxon>
    </lineage>
</organism>
<dbReference type="Gene3D" id="2.60.40.10">
    <property type="entry name" value="Immunoglobulins"/>
    <property type="match status" value="1"/>
</dbReference>